<protein>
    <submittedName>
        <fullName evidence="5">FadR family transcriptional regulator</fullName>
    </submittedName>
</protein>
<sequence>MFEPVKNTRVYEKVVEQIKDMIIKGTLKKGDKLPTERELAERLGVSRTSIREAIRALEVIGLVESRQGSGNFIRESFKDILLEPLSMMFILEKSNPKEILELREVLELQTVVLASHNINEEEIVKLKTLIEEMLKCSDENISVELDKEFHYTIAKASHNRLIINVLEVLSYLIDKFIKDSRKNILADKSNREKLNHNHENIFKALECRDSIKARISMEEHFKLIKENFTE</sequence>
<comment type="caution">
    <text evidence="5">The sequence shown here is derived from an EMBL/GenBank/DDBJ whole genome shotgun (WGS) entry which is preliminary data.</text>
</comment>
<keyword evidence="3" id="KW-0804">Transcription</keyword>
<dbReference type="Proteomes" id="UP000736583">
    <property type="component" value="Unassembled WGS sequence"/>
</dbReference>
<dbReference type="Pfam" id="PF00392">
    <property type="entry name" value="GntR"/>
    <property type="match status" value="1"/>
</dbReference>
<dbReference type="EMBL" id="JAHLQL010000001">
    <property type="protein sequence ID" value="MBU5590998.1"/>
    <property type="molecule type" value="Genomic_DNA"/>
</dbReference>
<evidence type="ECO:0000256" key="1">
    <source>
        <dbReference type="ARBA" id="ARBA00023015"/>
    </source>
</evidence>
<dbReference type="Pfam" id="PF07729">
    <property type="entry name" value="FCD"/>
    <property type="match status" value="1"/>
</dbReference>
<keyword evidence="2" id="KW-0238">DNA-binding</keyword>
<dbReference type="SMART" id="SM00345">
    <property type="entry name" value="HTH_GNTR"/>
    <property type="match status" value="1"/>
</dbReference>
<dbReference type="InterPro" id="IPR011711">
    <property type="entry name" value="GntR_C"/>
</dbReference>
<dbReference type="PANTHER" id="PTHR43537">
    <property type="entry name" value="TRANSCRIPTIONAL REGULATOR, GNTR FAMILY"/>
    <property type="match status" value="1"/>
</dbReference>
<dbReference type="InterPro" id="IPR000524">
    <property type="entry name" value="Tscrpt_reg_HTH_GntR"/>
</dbReference>
<dbReference type="PANTHER" id="PTHR43537:SF43">
    <property type="entry name" value="GNTR-FAMILY TRANSCRIPTIONAL REGULATOR"/>
    <property type="match status" value="1"/>
</dbReference>
<keyword evidence="1" id="KW-0805">Transcription regulation</keyword>
<accession>A0ABS6EXN9</accession>
<dbReference type="RefSeq" id="WP_216456062.1">
    <property type="nucleotide sequence ID" value="NZ_JAHLQL010000001.1"/>
</dbReference>
<evidence type="ECO:0000313" key="5">
    <source>
        <dbReference type="EMBL" id="MBU5590998.1"/>
    </source>
</evidence>
<evidence type="ECO:0000259" key="4">
    <source>
        <dbReference type="PROSITE" id="PS50949"/>
    </source>
</evidence>
<gene>
    <name evidence="5" type="ORF">KQI89_04415</name>
</gene>
<feature type="domain" description="HTH gntR-type" evidence="4">
    <location>
        <begin position="8"/>
        <end position="76"/>
    </location>
</feature>
<dbReference type="SMART" id="SM00895">
    <property type="entry name" value="FCD"/>
    <property type="match status" value="1"/>
</dbReference>
<evidence type="ECO:0000313" key="6">
    <source>
        <dbReference type="Proteomes" id="UP000736583"/>
    </source>
</evidence>
<dbReference type="PROSITE" id="PS50949">
    <property type="entry name" value="HTH_GNTR"/>
    <property type="match status" value="1"/>
</dbReference>
<organism evidence="5 6">
    <name type="scientific">Clostridium simiarum</name>
    <dbReference type="NCBI Taxonomy" id="2841506"/>
    <lineage>
        <taxon>Bacteria</taxon>
        <taxon>Bacillati</taxon>
        <taxon>Bacillota</taxon>
        <taxon>Clostridia</taxon>
        <taxon>Eubacteriales</taxon>
        <taxon>Clostridiaceae</taxon>
        <taxon>Clostridium</taxon>
    </lineage>
</organism>
<keyword evidence="6" id="KW-1185">Reference proteome</keyword>
<dbReference type="CDD" id="cd07377">
    <property type="entry name" value="WHTH_GntR"/>
    <property type="match status" value="1"/>
</dbReference>
<evidence type="ECO:0000256" key="2">
    <source>
        <dbReference type="ARBA" id="ARBA00023125"/>
    </source>
</evidence>
<reference evidence="5 6" key="1">
    <citation type="submission" date="2021-06" db="EMBL/GenBank/DDBJ databases">
        <authorList>
            <person name="Sun Q."/>
            <person name="Li D."/>
        </authorList>
    </citation>
    <scope>NUCLEOTIDE SEQUENCE [LARGE SCALE GENOMIC DNA]</scope>
    <source>
        <strain evidence="5 6">MSJ-4</strain>
    </source>
</reference>
<evidence type="ECO:0000256" key="3">
    <source>
        <dbReference type="ARBA" id="ARBA00023163"/>
    </source>
</evidence>
<proteinExistence type="predicted"/>
<name>A0ABS6EXN9_9CLOT</name>